<feature type="compositionally biased region" description="Polar residues" evidence="1">
    <location>
        <begin position="1"/>
        <end position="13"/>
    </location>
</feature>
<evidence type="ECO:0000313" key="2">
    <source>
        <dbReference type="EMBL" id="MBW0511545.1"/>
    </source>
</evidence>
<comment type="caution">
    <text evidence="2">The sequence shown here is derived from an EMBL/GenBank/DDBJ whole genome shotgun (WGS) entry which is preliminary data.</text>
</comment>
<dbReference type="EMBL" id="AVOT02022243">
    <property type="protein sequence ID" value="MBW0511545.1"/>
    <property type="molecule type" value="Genomic_DNA"/>
</dbReference>
<sequence>MRKVYSSPTNMDSAGNDELDGEELEMLKPSIPNHSSTSPSQPYFKIFQIQLIPRTSKNLQPVLSTIPSSIPPPSPSSSTARPSLPSPLRPSPTLQPRESPMDTTRS</sequence>
<evidence type="ECO:0000256" key="1">
    <source>
        <dbReference type="SAM" id="MobiDB-lite"/>
    </source>
</evidence>
<feature type="region of interest" description="Disordered" evidence="1">
    <location>
        <begin position="1"/>
        <end position="40"/>
    </location>
</feature>
<protein>
    <submittedName>
        <fullName evidence="2">Uncharacterized protein</fullName>
    </submittedName>
</protein>
<name>A0A9Q3DWT4_9BASI</name>
<gene>
    <name evidence="2" type="ORF">O181_051260</name>
</gene>
<feature type="region of interest" description="Disordered" evidence="1">
    <location>
        <begin position="60"/>
        <end position="106"/>
    </location>
</feature>
<proteinExistence type="predicted"/>
<reference evidence="2" key="1">
    <citation type="submission" date="2021-03" db="EMBL/GenBank/DDBJ databases">
        <title>Draft genome sequence of rust myrtle Austropuccinia psidii MF-1, a brazilian biotype.</title>
        <authorList>
            <person name="Quecine M.C."/>
            <person name="Pachon D.M.R."/>
            <person name="Bonatelli M.L."/>
            <person name="Correr F.H."/>
            <person name="Franceschini L.M."/>
            <person name="Leite T.F."/>
            <person name="Margarido G.R.A."/>
            <person name="Almeida C.A."/>
            <person name="Ferrarezi J.A."/>
            <person name="Labate C.A."/>
        </authorList>
    </citation>
    <scope>NUCLEOTIDE SEQUENCE</scope>
    <source>
        <strain evidence="2">MF-1</strain>
    </source>
</reference>
<organism evidence="2 3">
    <name type="scientific">Austropuccinia psidii MF-1</name>
    <dbReference type="NCBI Taxonomy" id="1389203"/>
    <lineage>
        <taxon>Eukaryota</taxon>
        <taxon>Fungi</taxon>
        <taxon>Dikarya</taxon>
        <taxon>Basidiomycota</taxon>
        <taxon>Pucciniomycotina</taxon>
        <taxon>Pucciniomycetes</taxon>
        <taxon>Pucciniales</taxon>
        <taxon>Sphaerophragmiaceae</taxon>
        <taxon>Austropuccinia</taxon>
    </lineage>
</organism>
<feature type="compositionally biased region" description="Acidic residues" evidence="1">
    <location>
        <begin position="15"/>
        <end position="24"/>
    </location>
</feature>
<evidence type="ECO:0000313" key="3">
    <source>
        <dbReference type="Proteomes" id="UP000765509"/>
    </source>
</evidence>
<dbReference type="Proteomes" id="UP000765509">
    <property type="component" value="Unassembled WGS sequence"/>
</dbReference>
<accession>A0A9Q3DWT4</accession>
<dbReference type="AlphaFoldDB" id="A0A9Q3DWT4"/>
<keyword evidence="3" id="KW-1185">Reference proteome</keyword>